<dbReference type="Proteomes" id="UP000078541">
    <property type="component" value="Unassembled WGS sequence"/>
</dbReference>
<gene>
    <name evidence="1" type="ORF">ALC56_04576</name>
</gene>
<evidence type="ECO:0000313" key="2">
    <source>
        <dbReference type="Proteomes" id="UP000078541"/>
    </source>
</evidence>
<sequence>MVSKTSRFALLSESPFVCSYYGGVGACERARGGGRARKTGIQLAGTALTDRQGTLHQIGPTTIDEFDTRFIGFEKLQLRIHLMFGSIYLCETSFPKIKLIKNEKHS</sequence>
<reference evidence="1 2" key="1">
    <citation type="submission" date="2016-03" db="EMBL/GenBank/DDBJ databases">
        <title>Trachymyrmex septentrionalis WGS genome.</title>
        <authorList>
            <person name="Nygaard S."/>
            <person name="Hu H."/>
            <person name="Boomsma J."/>
            <person name="Zhang G."/>
        </authorList>
    </citation>
    <scope>NUCLEOTIDE SEQUENCE [LARGE SCALE GENOMIC DNA]</scope>
    <source>
        <strain evidence="1">Tsep2-gDNA-1</strain>
        <tissue evidence="1">Whole body</tissue>
    </source>
</reference>
<proteinExistence type="predicted"/>
<evidence type="ECO:0000313" key="1">
    <source>
        <dbReference type="EMBL" id="KYN40983.1"/>
    </source>
</evidence>
<name>A0A195FKP3_9HYME</name>
<keyword evidence="2" id="KW-1185">Reference proteome</keyword>
<protein>
    <submittedName>
        <fullName evidence="1">Uncharacterized protein</fullName>
    </submittedName>
</protein>
<organism evidence="1 2">
    <name type="scientific">Trachymyrmex septentrionalis</name>
    <dbReference type="NCBI Taxonomy" id="34720"/>
    <lineage>
        <taxon>Eukaryota</taxon>
        <taxon>Metazoa</taxon>
        <taxon>Ecdysozoa</taxon>
        <taxon>Arthropoda</taxon>
        <taxon>Hexapoda</taxon>
        <taxon>Insecta</taxon>
        <taxon>Pterygota</taxon>
        <taxon>Neoptera</taxon>
        <taxon>Endopterygota</taxon>
        <taxon>Hymenoptera</taxon>
        <taxon>Apocrita</taxon>
        <taxon>Aculeata</taxon>
        <taxon>Formicoidea</taxon>
        <taxon>Formicidae</taxon>
        <taxon>Myrmicinae</taxon>
        <taxon>Trachymyrmex</taxon>
    </lineage>
</organism>
<dbReference type="PROSITE" id="PS51257">
    <property type="entry name" value="PROKAR_LIPOPROTEIN"/>
    <property type="match status" value="1"/>
</dbReference>
<dbReference type="AlphaFoldDB" id="A0A195FKP3"/>
<dbReference type="EMBL" id="KQ981491">
    <property type="protein sequence ID" value="KYN40983.1"/>
    <property type="molecule type" value="Genomic_DNA"/>
</dbReference>
<accession>A0A195FKP3</accession>